<sequence>MLNMYSSLRESGHQILFTKNDARRPIAIDFAGLGLSEASATPRIIKKLPINSRHSLIGYPGRSSWGRRGSTWTLCLCRRGNCPCDRIARAGMGTASNCA</sequence>
<proteinExistence type="predicted"/>
<organism evidence="1 2">
    <name type="scientific">Caerostris extrusa</name>
    <name type="common">Bark spider</name>
    <name type="synonym">Caerostris bankana</name>
    <dbReference type="NCBI Taxonomy" id="172846"/>
    <lineage>
        <taxon>Eukaryota</taxon>
        <taxon>Metazoa</taxon>
        <taxon>Ecdysozoa</taxon>
        <taxon>Arthropoda</taxon>
        <taxon>Chelicerata</taxon>
        <taxon>Arachnida</taxon>
        <taxon>Araneae</taxon>
        <taxon>Araneomorphae</taxon>
        <taxon>Entelegynae</taxon>
        <taxon>Araneoidea</taxon>
        <taxon>Araneidae</taxon>
        <taxon>Caerostris</taxon>
    </lineage>
</organism>
<protein>
    <submittedName>
        <fullName evidence="1">Uncharacterized protein</fullName>
    </submittedName>
</protein>
<dbReference type="Proteomes" id="UP001054945">
    <property type="component" value="Unassembled WGS sequence"/>
</dbReference>
<gene>
    <name evidence="1" type="ORF">CEXT_705591</name>
</gene>
<reference evidence="1 2" key="1">
    <citation type="submission" date="2021-06" db="EMBL/GenBank/DDBJ databases">
        <title>Caerostris extrusa draft genome.</title>
        <authorList>
            <person name="Kono N."/>
            <person name="Arakawa K."/>
        </authorList>
    </citation>
    <scope>NUCLEOTIDE SEQUENCE [LARGE SCALE GENOMIC DNA]</scope>
</reference>
<comment type="caution">
    <text evidence="1">The sequence shown here is derived from an EMBL/GenBank/DDBJ whole genome shotgun (WGS) entry which is preliminary data.</text>
</comment>
<name>A0AAV4Q4B3_CAEEX</name>
<dbReference type="AlphaFoldDB" id="A0AAV4Q4B3"/>
<evidence type="ECO:0000313" key="2">
    <source>
        <dbReference type="Proteomes" id="UP001054945"/>
    </source>
</evidence>
<evidence type="ECO:0000313" key="1">
    <source>
        <dbReference type="EMBL" id="GIY04290.1"/>
    </source>
</evidence>
<accession>A0AAV4Q4B3</accession>
<keyword evidence="2" id="KW-1185">Reference proteome</keyword>
<dbReference type="EMBL" id="BPLR01005692">
    <property type="protein sequence ID" value="GIY04290.1"/>
    <property type="molecule type" value="Genomic_DNA"/>
</dbReference>